<feature type="domain" description="Tetrapyrrole methylase" evidence="8">
    <location>
        <begin position="135"/>
        <end position="345"/>
    </location>
</feature>
<dbReference type="CDD" id="cd11642">
    <property type="entry name" value="SUMT"/>
    <property type="match status" value="1"/>
</dbReference>
<dbReference type="PROSITE" id="PS00839">
    <property type="entry name" value="SUMT_1"/>
    <property type="match status" value="1"/>
</dbReference>
<dbReference type="NCBIfam" id="NF004790">
    <property type="entry name" value="PRK06136.1"/>
    <property type="match status" value="1"/>
</dbReference>
<evidence type="ECO:0000256" key="7">
    <source>
        <dbReference type="SAM" id="MobiDB-lite"/>
    </source>
</evidence>
<reference evidence="9" key="1">
    <citation type="submission" date="2022-05" db="EMBL/GenBank/DDBJ databases">
        <title>The Musa troglodytarum L. genome provides insights into the mechanism of non-climacteric behaviour and enrichment of carotenoids.</title>
        <authorList>
            <person name="Wang J."/>
        </authorList>
    </citation>
    <scope>NUCLEOTIDE SEQUENCE</scope>
    <source>
        <tissue evidence="9">Leaf</tissue>
    </source>
</reference>
<feature type="compositionally biased region" description="Low complexity" evidence="7">
    <location>
        <begin position="1"/>
        <end position="13"/>
    </location>
</feature>
<dbReference type="EMBL" id="CP097508">
    <property type="protein sequence ID" value="URE12397.1"/>
    <property type="molecule type" value="Genomic_DNA"/>
</dbReference>
<feature type="region of interest" description="Disordered" evidence="7">
    <location>
        <begin position="1"/>
        <end position="41"/>
    </location>
</feature>
<name>A0A9E7KC62_9LILI</name>
<dbReference type="GO" id="GO:0019354">
    <property type="term" value="P:siroheme biosynthetic process"/>
    <property type="evidence" value="ECO:0007669"/>
    <property type="project" value="InterPro"/>
</dbReference>
<keyword evidence="4" id="KW-0949">S-adenosyl-L-methionine</keyword>
<dbReference type="SUPFAM" id="SSF53790">
    <property type="entry name" value="Tetrapyrrole methylase"/>
    <property type="match status" value="1"/>
</dbReference>
<dbReference type="FunFam" id="3.30.950.10:FF:000001">
    <property type="entry name" value="Siroheme synthase"/>
    <property type="match status" value="1"/>
</dbReference>
<dbReference type="PROSITE" id="PS00840">
    <property type="entry name" value="SUMT_2"/>
    <property type="match status" value="1"/>
</dbReference>
<evidence type="ECO:0000259" key="8">
    <source>
        <dbReference type="Pfam" id="PF00590"/>
    </source>
</evidence>
<dbReference type="InterPro" id="IPR014776">
    <property type="entry name" value="4pyrrole_Mease_sub2"/>
</dbReference>
<evidence type="ECO:0000313" key="9">
    <source>
        <dbReference type="EMBL" id="URE12397.1"/>
    </source>
</evidence>
<keyword evidence="2 6" id="KW-0489">Methyltransferase</keyword>
<dbReference type="NCBIfam" id="TIGR01469">
    <property type="entry name" value="cobA_cysG_Cterm"/>
    <property type="match status" value="1"/>
</dbReference>
<evidence type="ECO:0000256" key="2">
    <source>
        <dbReference type="ARBA" id="ARBA00022603"/>
    </source>
</evidence>
<evidence type="ECO:0000256" key="4">
    <source>
        <dbReference type="ARBA" id="ARBA00022691"/>
    </source>
</evidence>
<protein>
    <recommendedName>
        <fullName evidence="1">uroporphyrinogen-III C-methyltransferase</fullName>
        <ecNumber evidence="1">2.1.1.107</ecNumber>
    </recommendedName>
</protein>
<dbReference type="InterPro" id="IPR014777">
    <property type="entry name" value="4pyrrole_Mease_sub1"/>
</dbReference>
<comment type="similarity">
    <text evidence="6">Belongs to the precorrin methyltransferase family.</text>
</comment>
<evidence type="ECO:0000256" key="1">
    <source>
        <dbReference type="ARBA" id="ARBA00012162"/>
    </source>
</evidence>
<dbReference type="InterPro" id="IPR006366">
    <property type="entry name" value="CobA/CysG_C"/>
</dbReference>
<organism evidence="9 10">
    <name type="scientific">Musa troglodytarum</name>
    <name type="common">fe'i banana</name>
    <dbReference type="NCBI Taxonomy" id="320322"/>
    <lineage>
        <taxon>Eukaryota</taxon>
        <taxon>Viridiplantae</taxon>
        <taxon>Streptophyta</taxon>
        <taxon>Embryophyta</taxon>
        <taxon>Tracheophyta</taxon>
        <taxon>Spermatophyta</taxon>
        <taxon>Magnoliopsida</taxon>
        <taxon>Liliopsida</taxon>
        <taxon>Zingiberales</taxon>
        <taxon>Musaceae</taxon>
        <taxon>Musa</taxon>
    </lineage>
</organism>
<evidence type="ECO:0000256" key="5">
    <source>
        <dbReference type="ARBA" id="ARBA00023244"/>
    </source>
</evidence>
<dbReference type="PANTHER" id="PTHR45790:SF3">
    <property type="entry name" value="S-ADENOSYL-L-METHIONINE-DEPENDENT UROPORPHYRINOGEN III METHYLTRANSFERASE, CHLOROPLASTIC"/>
    <property type="match status" value="1"/>
</dbReference>
<dbReference type="InterPro" id="IPR050161">
    <property type="entry name" value="Siro_Cobalamin_biosynth"/>
</dbReference>
<evidence type="ECO:0000256" key="6">
    <source>
        <dbReference type="RuleBase" id="RU003960"/>
    </source>
</evidence>
<dbReference type="InterPro" id="IPR003043">
    <property type="entry name" value="Uropor_MeTrfase_CS"/>
</dbReference>
<dbReference type="OrthoDB" id="508204at2759"/>
<dbReference type="AlphaFoldDB" id="A0A9E7KC62"/>
<dbReference type="FunFam" id="3.40.1010.10:FF:000001">
    <property type="entry name" value="Siroheme synthase"/>
    <property type="match status" value="1"/>
</dbReference>
<feature type="compositionally biased region" description="Low complexity" evidence="7">
    <location>
        <begin position="20"/>
        <end position="29"/>
    </location>
</feature>
<dbReference type="Gene3D" id="3.30.950.10">
    <property type="entry name" value="Methyltransferase, Cobalt-precorrin-4 Transmethylase, Domain 2"/>
    <property type="match status" value="1"/>
</dbReference>
<keyword evidence="10" id="KW-1185">Reference proteome</keyword>
<sequence length="397" mass="41682">MALASASAAASSSFATNPQRFSSSKSRPSPKSPPPPFPLSFNIRPSRCPAVCSSSASSPFTEAHSAARYQRDSWVYEPASSSPFSAQCHSSSVDDRENEIALQLPELKKLLEALRAARQAGGGGGGGGSARPGSVALVGTGPGDPDLLTLKAVRAIEKADLILYDRLVSNDVLGLVRADARLLYVGKTAGYHSRTQEEIHELLLSFAEAGANVVRLKGGDPLIFGRGGEEMDFLQQQGISIKVIPGITSASGIAAELGIPLTHRGVANSVRFLTGHSRNGGADPLYVAESAADPESTLVVYMGLSTLSALSSKLINHGLPPNTPAVAVERGTTPQQRMVFSMLNNLANEVRLAELVSPTLIIIGKVVSLSPFWPQSSEETVISHEEDAEIGIASSFS</sequence>
<gene>
    <name evidence="9" type="ORF">MUK42_21807</name>
</gene>
<dbReference type="Pfam" id="PF00590">
    <property type="entry name" value="TP_methylase"/>
    <property type="match status" value="1"/>
</dbReference>
<dbReference type="InterPro" id="IPR000878">
    <property type="entry name" value="4pyrrol_Mease"/>
</dbReference>
<dbReference type="InterPro" id="IPR035996">
    <property type="entry name" value="4pyrrol_Methylase_sf"/>
</dbReference>
<dbReference type="Proteomes" id="UP001055439">
    <property type="component" value="Chromosome 6"/>
</dbReference>
<accession>A0A9E7KC62</accession>
<keyword evidence="5" id="KW-0627">Porphyrin biosynthesis</keyword>
<dbReference type="GO" id="GO:0032259">
    <property type="term" value="P:methylation"/>
    <property type="evidence" value="ECO:0007669"/>
    <property type="project" value="UniProtKB-KW"/>
</dbReference>
<dbReference type="Gene3D" id="3.40.1010.10">
    <property type="entry name" value="Cobalt-precorrin-4 Transmethylase, Domain 1"/>
    <property type="match status" value="1"/>
</dbReference>
<evidence type="ECO:0000313" key="10">
    <source>
        <dbReference type="Proteomes" id="UP001055439"/>
    </source>
</evidence>
<evidence type="ECO:0000256" key="3">
    <source>
        <dbReference type="ARBA" id="ARBA00022679"/>
    </source>
</evidence>
<keyword evidence="3 6" id="KW-0808">Transferase</keyword>
<dbReference type="PANTHER" id="PTHR45790">
    <property type="entry name" value="SIROHEME SYNTHASE-RELATED"/>
    <property type="match status" value="1"/>
</dbReference>
<dbReference type="EC" id="2.1.1.107" evidence="1"/>
<proteinExistence type="inferred from homology"/>
<dbReference type="GO" id="GO:0004851">
    <property type="term" value="F:uroporphyrin-III C-methyltransferase activity"/>
    <property type="evidence" value="ECO:0007669"/>
    <property type="project" value="UniProtKB-EC"/>
</dbReference>